<accession>A0A1S3DLN9</accession>
<dbReference type="PaxDb" id="121845-A0A1S3DLN9"/>
<sequence>MASFIIPGNRSQDDPIFGKFRNTQCSSNSFTALCFASSFSVGFWTEETLDEILNEGIELHTRCYSNRLVQGDNYLAFEDLESNLNTVKVHGREVSCEAVLDPETQGQVHIDEDLNKVVEYFFSTYSHGVFICSGLSLGLFRDELGYCIYDPHACNPLNGRMEYGGVSVTMVFVNISSLISGLKDKFAGRRAIFQICPVKFRSNTNVSDNFGEINEINDGCEVANCVSVVQMDASPAAATNCYQDGRSYSEVVYGSPIESLVDSLPINSGIIQMDVSPAAATNSYQDGRSYSEVVYGSPIESLVDSLPINSGIDCYQETRSYSEVVYGSPIESLVDSLPINSGINKRQSDTIHTPPQSNKRLSQAEKKRLANRKKADAMKEKRNNKEFREKEKEKDAETKKQARENDFRLHFNI</sequence>
<dbReference type="SUPFAM" id="SSF54001">
    <property type="entry name" value="Cysteine proteinases"/>
    <property type="match status" value="1"/>
</dbReference>
<feature type="domain" description="Peptidase C76" evidence="2">
    <location>
        <begin position="10"/>
        <end position="155"/>
    </location>
</feature>
<dbReference type="STRING" id="121845.A0A1S3DLN9"/>
<evidence type="ECO:0000313" key="3">
    <source>
        <dbReference type="Proteomes" id="UP000079169"/>
    </source>
</evidence>
<evidence type="ECO:0000313" key="4">
    <source>
        <dbReference type="RefSeq" id="XP_008484056.1"/>
    </source>
</evidence>
<dbReference type="Pfam" id="PF04843">
    <property type="entry name" value="Herpes_teg_N"/>
    <property type="match status" value="1"/>
</dbReference>
<dbReference type="RefSeq" id="XP_008484056.1">
    <property type="nucleotide sequence ID" value="XM_008485834.3"/>
</dbReference>
<dbReference type="Proteomes" id="UP000079169">
    <property type="component" value="Unplaced"/>
</dbReference>
<evidence type="ECO:0000256" key="1">
    <source>
        <dbReference type="SAM" id="MobiDB-lite"/>
    </source>
</evidence>
<protein>
    <submittedName>
        <fullName evidence="4">Uncharacterized protein LOC103520734</fullName>
    </submittedName>
</protein>
<organism evidence="3 4">
    <name type="scientific">Diaphorina citri</name>
    <name type="common">Asian citrus psyllid</name>
    <dbReference type="NCBI Taxonomy" id="121845"/>
    <lineage>
        <taxon>Eukaryota</taxon>
        <taxon>Metazoa</taxon>
        <taxon>Ecdysozoa</taxon>
        <taxon>Arthropoda</taxon>
        <taxon>Hexapoda</taxon>
        <taxon>Insecta</taxon>
        <taxon>Pterygota</taxon>
        <taxon>Neoptera</taxon>
        <taxon>Paraneoptera</taxon>
        <taxon>Hemiptera</taxon>
        <taxon>Sternorrhyncha</taxon>
        <taxon>Psylloidea</taxon>
        <taxon>Psyllidae</taxon>
        <taxon>Diaphorininae</taxon>
        <taxon>Diaphorina</taxon>
    </lineage>
</organism>
<dbReference type="KEGG" id="dci:103520734"/>
<dbReference type="PANTHER" id="PTHR40552:SF6">
    <property type="entry name" value="FI09606P-RELATED"/>
    <property type="match status" value="1"/>
</dbReference>
<gene>
    <name evidence="4" type="primary">LOC103520734</name>
</gene>
<keyword evidence="3" id="KW-1185">Reference proteome</keyword>
<evidence type="ECO:0000259" key="2">
    <source>
        <dbReference type="Pfam" id="PF04843"/>
    </source>
</evidence>
<name>A0A1S3DLN9_DIACI</name>
<dbReference type="Gene3D" id="3.90.70.120">
    <property type="match status" value="1"/>
</dbReference>
<dbReference type="GeneID" id="103520734"/>
<feature type="region of interest" description="Disordered" evidence="1">
    <location>
        <begin position="344"/>
        <end position="413"/>
    </location>
</feature>
<feature type="compositionally biased region" description="Basic and acidic residues" evidence="1">
    <location>
        <begin position="362"/>
        <end position="413"/>
    </location>
</feature>
<dbReference type="InterPro" id="IPR006928">
    <property type="entry name" value="Herpes_teg_USP"/>
</dbReference>
<dbReference type="InterPro" id="IPR038765">
    <property type="entry name" value="Papain-like_cys_pep_sf"/>
</dbReference>
<proteinExistence type="predicted"/>
<dbReference type="AlphaFoldDB" id="A0A1S3DLN9"/>
<reference evidence="4" key="1">
    <citation type="submission" date="2025-08" db="UniProtKB">
        <authorList>
            <consortium name="RefSeq"/>
        </authorList>
    </citation>
    <scope>IDENTIFICATION</scope>
</reference>
<dbReference type="PANTHER" id="PTHR40552">
    <property type="entry name" value="AT05186P-RELATED"/>
    <property type="match status" value="1"/>
</dbReference>
<feature type="compositionally biased region" description="Polar residues" evidence="1">
    <location>
        <begin position="344"/>
        <end position="361"/>
    </location>
</feature>